<dbReference type="KEGG" id="bpb:bpr_II075"/>
<proteinExistence type="predicted"/>
<dbReference type="AlphaFoldDB" id="E0S3N3"/>
<keyword evidence="1" id="KW-0614">Plasmid</keyword>
<dbReference type="EMBL" id="CP001812">
    <property type="protein sequence ID" value="ADL36015.1"/>
    <property type="molecule type" value="Genomic_DNA"/>
</dbReference>
<geneLocation type="plasmid" evidence="1 2">
    <name>pCY360</name>
</geneLocation>
<dbReference type="Proteomes" id="UP000001299">
    <property type="component" value="Plasmid pCY360"/>
</dbReference>
<keyword evidence="2" id="KW-1185">Reference proteome</keyword>
<name>E0S3N3_BUTPB</name>
<evidence type="ECO:0000313" key="2">
    <source>
        <dbReference type="Proteomes" id="UP000001299"/>
    </source>
</evidence>
<reference evidence="1 2" key="1">
    <citation type="journal article" date="2010" name="PLoS ONE">
        <title>The glycobiome of the rumen bacterium Butyrivibrio proteoclasticus B316(T) highlights adaptation to a polysaccharide-rich environment.</title>
        <authorList>
            <person name="Kelly W.J."/>
            <person name="Leahy S.C."/>
            <person name="Altermann E."/>
            <person name="Yeoman C.J."/>
            <person name="Dunne J.C."/>
            <person name="Kong Z."/>
            <person name="Pacheco D.M."/>
            <person name="Li D."/>
            <person name="Noel S.J."/>
            <person name="Moon C.D."/>
            <person name="Cookson A.L."/>
            <person name="Attwood G.T."/>
        </authorList>
    </citation>
    <scope>NUCLEOTIDE SEQUENCE [LARGE SCALE GENOMIC DNA]</scope>
    <source>
        <strain evidence="2">ATCC 51982 / DSM 14932 / B316</strain>
        <plasmid evidence="2">Plasmid pCY360</plasmid>
    </source>
</reference>
<protein>
    <submittedName>
        <fullName evidence="1">Uncharacterized protein</fullName>
    </submittedName>
</protein>
<dbReference type="RefSeq" id="WP_013282665.1">
    <property type="nucleotide sequence ID" value="NC_014389.1"/>
</dbReference>
<sequence length="185" mass="22119">MKRNKKTMKYIPELWWYEGEDGTELTCIYVIGYYDKYGLHYQHSDNAPYNNENVRLKGKKYRKAPFAFDSHDKMIEGLKEFDARTKRLEEKGDIRKEAVYLCLDLDEDGVLKSDPFDMRGYVSKRGTIFNIVDDAWIDGNKKRFKLTKDDKKLVFPDFGKAADYVLKNYGWWACSHYLKTRYEYY</sequence>
<dbReference type="HOGENOM" id="CLU_1458740_0_0_9"/>
<gene>
    <name evidence="1" type="ordered locus">bpr_II075</name>
</gene>
<evidence type="ECO:0000313" key="1">
    <source>
        <dbReference type="EMBL" id="ADL36015.1"/>
    </source>
</evidence>
<accession>E0S3N3</accession>
<organism evidence="1 2">
    <name type="scientific">Butyrivibrio proteoclasticus (strain ATCC 51982 / DSM 14932 / B316)</name>
    <name type="common">Clostridium proteoclasticum</name>
    <dbReference type="NCBI Taxonomy" id="515622"/>
    <lineage>
        <taxon>Bacteria</taxon>
        <taxon>Bacillati</taxon>
        <taxon>Bacillota</taxon>
        <taxon>Clostridia</taxon>
        <taxon>Lachnospirales</taxon>
        <taxon>Lachnospiraceae</taxon>
        <taxon>Butyrivibrio</taxon>
    </lineage>
</organism>